<dbReference type="OrthoDB" id="9782542at2"/>
<feature type="transmembrane region" description="Helical" evidence="3">
    <location>
        <begin position="55"/>
        <end position="76"/>
    </location>
</feature>
<dbReference type="NCBIfam" id="TIGR00350">
    <property type="entry name" value="lytR_cpsA_psr"/>
    <property type="match status" value="1"/>
</dbReference>
<dbReference type="AlphaFoldDB" id="A0A4Q4ZD17"/>
<evidence type="ECO:0000313" key="6">
    <source>
        <dbReference type="Proteomes" id="UP000295198"/>
    </source>
</evidence>
<dbReference type="EMBL" id="SDKM01000018">
    <property type="protein sequence ID" value="RYP85221.1"/>
    <property type="molecule type" value="Genomic_DNA"/>
</dbReference>
<organism evidence="5 6">
    <name type="scientific">Nocardioides guangzhouensis</name>
    <dbReference type="NCBI Taxonomy" id="2497878"/>
    <lineage>
        <taxon>Bacteria</taxon>
        <taxon>Bacillati</taxon>
        <taxon>Actinomycetota</taxon>
        <taxon>Actinomycetes</taxon>
        <taxon>Propionibacteriales</taxon>
        <taxon>Nocardioidaceae</taxon>
        <taxon>Nocardioides</taxon>
    </lineage>
</organism>
<keyword evidence="3" id="KW-0472">Membrane</keyword>
<evidence type="ECO:0000313" key="5">
    <source>
        <dbReference type="EMBL" id="RYP85221.1"/>
    </source>
</evidence>
<gene>
    <name evidence="5" type="ORF">EKO23_13265</name>
</gene>
<accession>A0A4Q4ZD17</accession>
<dbReference type="Pfam" id="PF03816">
    <property type="entry name" value="LytR_cpsA_psr"/>
    <property type="match status" value="1"/>
</dbReference>
<reference evidence="5 6" key="1">
    <citation type="submission" date="2019-01" db="EMBL/GenBank/DDBJ databases">
        <title>Nocardioides guangzhouensis sp. nov., an actinobacterium isolated from soil.</title>
        <authorList>
            <person name="Fu Y."/>
            <person name="Cai Y."/>
            <person name="Lin Z."/>
            <person name="Chen P."/>
        </authorList>
    </citation>
    <scope>NUCLEOTIDE SEQUENCE [LARGE SCALE GENOMIC DNA]</scope>
    <source>
        <strain evidence="5 6">130</strain>
    </source>
</reference>
<dbReference type="InterPro" id="IPR050922">
    <property type="entry name" value="LytR/CpsA/Psr_CW_biosynth"/>
</dbReference>
<feature type="region of interest" description="Disordered" evidence="2">
    <location>
        <begin position="1"/>
        <end position="47"/>
    </location>
</feature>
<evidence type="ECO:0000256" key="3">
    <source>
        <dbReference type="SAM" id="Phobius"/>
    </source>
</evidence>
<feature type="domain" description="Cell envelope-related transcriptional attenuator" evidence="4">
    <location>
        <begin position="136"/>
        <end position="277"/>
    </location>
</feature>
<sequence>MSAAAWLGRTGLGGTSWGRRGTTMSATHEPRPHAVTRERQRSRPRRGAFVRRHKAMIIMFLLLLAPLAGLSVWAYYLETQIDAIPRFEMTLDRPDRPAAPGGKAQTFLFVGVDSAQAGGSFRNTMQQVEWPIGSFRSDVIMVVHLAADRRHVQVVSLPRDSWVPIPGHGHGKINAAFSLGGPELLARTVEDVTGAYVDHVVVIDYAGFEEVSRIVDGVPVYLARPESLAGRMHPEGWNDLRGREALDYVRQRYDLPGGDFERVHRQQDFLRGLLERLGDVAPRDPVTGTRLAGQLSRLVAVDADLTTGTIRSLAWDLRHLQGEDVRFFTAPTSGLGREGAASVVRLDTAATRELFRDIRKGTFRKWEHEQDLQAARDEDALP</sequence>
<dbReference type="PANTHER" id="PTHR33392:SF6">
    <property type="entry name" value="POLYISOPRENYL-TEICHOIC ACID--PEPTIDOGLYCAN TEICHOIC ACID TRANSFERASE TAGU"/>
    <property type="match status" value="1"/>
</dbReference>
<evidence type="ECO:0000256" key="2">
    <source>
        <dbReference type="SAM" id="MobiDB-lite"/>
    </source>
</evidence>
<keyword evidence="6" id="KW-1185">Reference proteome</keyword>
<name>A0A4Q4ZD17_9ACTN</name>
<proteinExistence type="inferred from homology"/>
<dbReference type="Proteomes" id="UP000295198">
    <property type="component" value="Unassembled WGS sequence"/>
</dbReference>
<comment type="similarity">
    <text evidence="1">Belongs to the LytR/CpsA/Psr (LCP) family.</text>
</comment>
<dbReference type="InterPro" id="IPR004474">
    <property type="entry name" value="LytR_CpsA_psr"/>
</dbReference>
<evidence type="ECO:0000259" key="4">
    <source>
        <dbReference type="Pfam" id="PF03816"/>
    </source>
</evidence>
<dbReference type="PANTHER" id="PTHR33392">
    <property type="entry name" value="POLYISOPRENYL-TEICHOIC ACID--PEPTIDOGLYCAN TEICHOIC ACID TRANSFERASE TAGU"/>
    <property type="match status" value="1"/>
</dbReference>
<feature type="compositionally biased region" description="Basic and acidic residues" evidence="2">
    <location>
        <begin position="28"/>
        <end position="41"/>
    </location>
</feature>
<dbReference type="Gene3D" id="3.40.630.190">
    <property type="entry name" value="LCP protein"/>
    <property type="match status" value="1"/>
</dbReference>
<keyword evidence="3" id="KW-1133">Transmembrane helix</keyword>
<protein>
    <submittedName>
        <fullName evidence="5">LytR family transcriptional regulator</fullName>
    </submittedName>
</protein>
<keyword evidence="3" id="KW-0812">Transmembrane</keyword>
<evidence type="ECO:0000256" key="1">
    <source>
        <dbReference type="ARBA" id="ARBA00006068"/>
    </source>
</evidence>
<comment type="caution">
    <text evidence="5">The sequence shown here is derived from an EMBL/GenBank/DDBJ whole genome shotgun (WGS) entry which is preliminary data.</text>
</comment>